<protein>
    <submittedName>
        <fullName evidence="2">Uncharacterized protein</fullName>
    </submittedName>
</protein>
<proteinExistence type="predicted"/>
<dbReference type="GeneID" id="81441824"/>
<dbReference type="Proteomes" id="UP001147782">
    <property type="component" value="Unassembled WGS sequence"/>
</dbReference>
<comment type="caution">
    <text evidence="2">The sequence shown here is derived from an EMBL/GenBank/DDBJ whole genome shotgun (WGS) entry which is preliminary data.</text>
</comment>
<sequence length="71" mass="7700">MKLSIFTVGTSALVGQAMAFHGSMGASPYVRDPSGYYQYIYLTDYTTGSEWAGRLDGGFDNCVNGVQCWVS</sequence>
<evidence type="ECO:0000313" key="2">
    <source>
        <dbReference type="EMBL" id="KAJ5364019.1"/>
    </source>
</evidence>
<reference evidence="2" key="1">
    <citation type="submission" date="2022-11" db="EMBL/GenBank/DDBJ databases">
        <authorList>
            <person name="Petersen C."/>
        </authorList>
    </citation>
    <scope>NUCLEOTIDE SEQUENCE</scope>
    <source>
        <strain evidence="2">IBT 29864</strain>
    </source>
</reference>
<keyword evidence="3" id="KW-1185">Reference proteome</keyword>
<organism evidence="2 3">
    <name type="scientific">Penicillium cataractarum</name>
    <dbReference type="NCBI Taxonomy" id="2100454"/>
    <lineage>
        <taxon>Eukaryota</taxon>
        <taxon>Fungi</taxon>
        <taxon>Dikarya</taxon>
        <taxon>Ascomycota</taxon>
        <taxon>Pezizomycotina</taxon>
        <taxon>Eurotiomycetes</taxon>
        <taxon>Eurotiomycetidae</taxon>
        <taxon>Eurotiales</taxon>
        <taxon>Aspergillaceae</taxon>
        <taxon>Penicillium</taxon>
    </lineage>
</organism>
<gene>
    <name evidence="2" type="ORF">N7496_009732</name>
</gene>
<feature type="chain" id="PRO_5040823487" evidence="1">
    <location>
        <begin position="20"/>
        <end position="71"/>
    </location>
</feature>
<accession>A0A9W9RRN4</accession>
<dbReference type="AlphaFoldDB" id="A0A9W9RRN4"/>
<name>A0A9W9RRN4_9EURO</name>
<evidence type="ECO:0000256" key="1">
    <source>
        <dbReference type="SAM" id="SignalP"/>
    </source>
</evidence>
<reference evidence="2" key="2">
    <citation type="journal article" date="2023" name="IMA Fungus">
        <title>Comparative genomic study of the Penicillium genus elucidates a diverse pangenome and 15 lateral gene transfer events.</title>
        <authorList>
            <person name="Petersen C."/>
            <person name="Sorensen T."/>
            <person name="Nielsen M.R."/>
            <person name="Sondergaard T.E."/>
            <person name="Sorensen J.L."/>
            <person name="Fitzpatrick D.A."/>
            <person name="Frisvad J.C."/>
            <person name="Nielsen K.L."/>
        </authorList>
    </citation>
    <scope>NUCLEOTIDE SEQUENCE</scope>
    <source>
        <strain evidence="2">IBT 29864</strain>
    </source>
</reference>
<feature type="signal peptide" evidence="1">
    <location>
        <begin position="1"/>
        <end position="19"/>
    </location>
</feature>
<evidence type="ECO:0000313" key="3">
    <source>
        <dbReference type="Proteomes" id="UP001147782"/>
    </source>
</evidence>
<keyword evidence="1" id="KW-0732">Signal</keyword>
<dbReference type="EMBL" id="JAPZBS010000008">
    <property type="protein sequence ID" value="KAJ5364019.1"/>
    <property type="molecule type" value="Genomic_DNA"/>
</dbReference>
<dbReference type="RefSeq" id="XP_056551645.1">
    <property type="nucleotide sequence ID" value="XM_056702645.1"/>
</dbReference>